<dbReference type="InterPro" id="IPR000212">
    <property type="entry name" value="DNA_helicase_UvrD/REP"/>
</dbReference>
<dbReference type="InterPro" id="IPR038726">
    <property type="entry name" value="PDDEXK_AddAB-type"/>
</dbReference>
<dbReference type="STRING" id="1150625.Q75_04375"/>
<comment type="catalytic activity">
    <reaction evidence="12 13">
        <text>ATP + H2O = ADP + phosphate + H(+)</text>
        <dbReference type="Rhea" id="RHEA:13065"/>
        <dbReference type="ChEBI" id="CHEBI:15377"/>
        <dbReference type="ChEBI" id="CHEBI:15378"/>
        <dbReference type="ChEBI" id="CHEBI:30616"/>
        <dbReference type="ChEBI" id="CHEBI:43474"/>
        <dbReference type="ChEBI" id="CHEBI:456216"/>
        <dbReference type="EC" id="5.6.2.4"/>
    </reaction>
</comment>
<evidence type="ECO:0000313" key="17">
    <source>
        <dbReference type="EMBL" id="KUP07741.1"/>
    </source>
</evidence>
<keyword evidence="7 13" id="KW-0067">ATP-binding</keyword>
<evidence type="ECO:0000256" key="12">
    <source>
        <dbReference type="ARBA" id="ARBA00048988"/>
    </source>
</evidence>
<dbReference type="CDD" id="cd18807">
    <property type="entry name" value="SF1_C_UvrD"/>
    <property type="match status" value="1"/>
</dbReference>
<keyword evidence="3 13" id="KW-0227">DNA damage</keyword>
<comment type="similarity">
    <text evidence="13">Belongs to the helicase family. AddA subfamily.</text>
</comment>
<evidence type="ECO:0000313" key="18">
    <source>
        <dbReference type="Proteomes" id="UP000074108"/>
    </source>
</evidence>
<name>A0A147KAL0_9BACI</name>
<keyword evidence="6 13" id="KW-0269">Exonuclease</keyword>
<evidence type="ECO:0000256" key="7">
    <source>
        <dbReference type="ARBA" id="ARBA00022840"/>
    </source>
</evidence>
<dbReference type="Gene3D" id="3.40.50.300">
    <property type="entry name" value="P-loop containing nucleotide triphosphate hydrolases"/>
    <property type="match status" value="4"/>
</dbReference>
<dbReference type="GO" id="GO:0016887">
    <property type="term" value="F:ATP hydrolysis activity"/>
    <property type="evidence" value="ECO:0007669"/>
    <property type="project" value="RHEA"/>
</dbReference>
<keyword evidence="2 13" id="KW-0547">Nucleotide-binding</keyword>
<evidence type="ECO:0000256" key="10">
    <source>
        <dbReference type="ARBA" id="ARBA00023235"/>
    </source>
</evidence>
<keyword evidence="9 13" id="KW-0234">DNA repair</keyword>
<protein>
    <recommendedName>
        <fullName evidence="13">ATP-dependent helicase/nuclease subunit A</fullName>
        <ecNumber evidence="13">3.1.-.-</ecNumber>
        <ecNumber evidence="13">5.6.2.4</ecNumber>
    </recommendedName>
    <alternativeName>
        <fullName evidence="13">ATP-dependent helicase/nuclease AddA</fullName>
    </alternativeName>
    <alternativeName>
        <fullName evidence="13">DNA 3'-5' helicase AddA</fullName>
    </alternativeName>
</protein>
<dbReference type="GO" id="GO:0005829">
    <property type="term" value="C:cytosol"/>
    <property type="evidence" value="ECO:0007669"/>
    <property type="project" value="TreeGrafter"/>
</dbReference>
<dbReference type="PANTHER" id="PTHR11070">
    <property type="entry name" value="UVRD / RECB / PCRA DNA HELICASE FAMILY MEMBER"/>
    <property type="match status" value="1"/>
</dbReference>
<dbReference type="EC" id="5.6.2.4" evidence="13"/>
<dbReference type="NCBIfam" id="TIGR02785">
    <property type="entry name" value="addA_Gpos"/>
    <property type="match status" value="1"/>
</dbReference>
<dbReference type="CDD" id="cd17932">
    <property type="entry name" value="DEXQc_UvrD"/>
    <property type="match status" value="1"/>
</dbReference>
<dbReference type="InterPro" id="IPR014016">
    <property type="entry name" value="UvrD-like_ATP-bd"/>
</dbReference>
<evidence type="ECO:0000256" key="6">
    <source>
        <dbReference type="ARBA" id="ARBA00022839"/>
    </source>
</evidence>
<dbReference type="FunFam" id="3.40.50.300:FF:001196">
    <property type="entry name" value="ATP-dependent helicase/nuclease subunit A"/>
    <property type="match status" value="1"/>
</dbReference>
<feature type="domain" description="UvrD-like helicase ATP-binding" evidence="15">
    <location>
        <begin position="11"/>
        <end position="487"/>
    </location>
</feature>
<dbReference type="InterPro" id="IPR014152">
    <property type="entry name" value="AddA"/>
</dbReference>
<evidence type="ECO:0000256" key="1">
    <source>
        <dbReference type="ARBA" id="ARBA00022722"/>
    </source>
</evidence>
<keyword evidence="18" id="KW-1185">Reference proteome</keyword>
<evidence type="ECO:0000259" key="16">
    <source>
        <dbReference type="PROSITE" id="PS51217"/>
    </source>
</evidence>
<evidence type="ECO:0000256" key="2">
    <source>
        <dbReference type="ARBA" id="ARBA00022741"/>
    </source>
</evidence>
<dbReference type="PROSITE" id="PS51198">
    <property type="entry name" value="UVRD_HELICASE_ATP_BIND"/>
    <property type="match status" value="1"/>
</dbReference>
<evidence type="ECO:0000256" key="11">
    <source>
        <dbReference type="ARBA" id="ARBA00034617"/>
    </source>
</evidence>
<keyword evidence="8 13" id="KW-0238">DNA-binding</keyword>
<comment type="caution">
    <text evidence="17">The sequence shown here is derived from an EMBL/GenBank/DDBJ whole genome shotgun (WGS) entry which is preliminary data.</text>
</comment>
<evidence type="ECO:0000259" key="15">
    <source>
        <dbReference type="PROSITE" id="PS51198"/>
    </source>
</evidence>
<dbReference type="GO" id="GO:0000724">
    <property type="term" value="P:double-strand break repair via homologous recombination"/>
    <property type="evidence" value="ECO:0007669"/>
    <property type="project" value="UniProtKB-UniRule"/>
</dbReference>
<comment type="cofactor">
    <cofactor evidence="13">
        <name>Mg(2+)</name>
        <dbReference type="ChEBI" id="CHEBI:18420"/>
    </cofactor>
</comment>
<dbReference type="PATRIC" id="fig|1150625.3.peg.914"/>
<dbReference type="Pfam" id="PF12705">
    <property type="entry name" value="PDDEXK_1"/>
    <property type="match status" value="1"/>
</dbReference>
<dbReference type="InterPro" id="IPR011335">
    <property type="entry name" value="Restrct_endonuc-II-like"/>
</dbReference>
<evidence type="ECO:0000256" key="5">
    <source>
        <dbReference type="ARBA" id="ARBA00022806"/>
    </source>
</evidence>
<evidence type="ECO:0000256" key="3">
    <source>
        <dbReference type="ARBA" id="ARBA00022763"/>
    </source>
</evidence>
<gene>
    <name evidence="13" type="primary">addA</name>
    <name evidence="17" type="ORF">Q75_04375</name>
</gene>
<proteinExistence type="inferred from homology"/>
<comment type="catalytic activity">
    <reaction evidence="11 13">
        <text>Couples ATP hydrolysis with the unwinding of duplex DNA by translocating in the 3'-5' direction.</text>
        <dbReference type="EC" id="5.6.2.4"/>
    </reaction>
</comment>
<feature type="domain" description="UvrD-like helicase C-terminal" evidence="16">
    <location>
        <begin position="516"/>
        <end position="815"/>
    </location>
</feature>
<sequence>MNNIPIKPKDAKWTNDQWKAIWAKDRDILVAAAAGSGKTAVLVERIIQKVVEKEHPINVDELLVVTFTNAAAAEMRHRIGEALEKEMKNTPNSHHLRKQLTLLNKASISTLHSFCLEVIRKYYYSINIDPGFRIADDTERALLMDEVLDDLFEEEYGRENNDHFYQVVDTFSNDRSDEELQNMVRVLYEFSRSHPNPNSWLDELVSTYDVHEDTTSIDELPFMQQIKEDIMLQLEGALNLLEQGIKLTKIPGGPAPYASNFEDDRVLIESLLRASEGSFSESYPYFQELKYTRLKPCKGDEYDDRLMKDAKKIRDQVKKQVGKIQDEFFTRRPESYVKDLREMKPHISVLIELVKKFHVAFQVVKEEKSLVDFSDLEHYTLEILTNPYSSEGQAEPSEAALFYKEKFKEVLVDEYQDTNMVQETIIGLITGDQEETGNLFMVGDVKQSIYRFRLAEPNLFLGKYNRFTTDQSESGLRIDLSQNFRSRKEVLEGTNYLFKQIMGVRVGEIEYDEQAELKVGAAYPVEEDYPVELALIDLADQDTNDELSELDEEAVLDREDLEKSQLEARYMAQKVRKLIDDKTPIYDAKTGTHRSIEFRDIVILLRSMPWAPEIMEEFKKYNIPIYANISKGYFDATEVSIMISLLKMIDNPYQDIPLASVLRSPIVGLDEEEMAIVRLSSRGASFYEAVQAFVRKESEQYPRAYNQLKRFMEKYEHWRVLARQNSLASLIWQLYRDTDFYDFVGGLPGGKQRQANLRALHDRARQYEETSFRGLFRFLRFVERMRERGDDLGAARALSEQEDVVRLMTIHSSKGLEFPVVFIAGLSKQFNLMDMNKSYLLDKELGFATKYIHSEKRITYPSIIQLAFKRKKRLETIAEEMRVLYVALTRAKEKLYLVGTVKDLQKSIEEWKMLTSHSDWLLPDYTRANAVSYLDWVGPSLVRHNECHAFHNGQLELLSEDIIHHPSCWKIELYSKDEFELIQHQEKEHENWIEHVKNGTPVSEEVSSEVVERMNWSYVYKSATSVKSKQSVSEIKRMFEVQHAESAGNDFIKKLQKPIMKRPLFLQKQSLTPAEVGTAMHTVMQHVSLEKEPSYAEISELVQRLESQEILTNEQADAISVEDIVAFFTTRVGKRLLHAEVVHREIPFSLRVNQSELGVESEEDEGILVQGIIDLVFKDENGWVLVDYKTDNISERFQGDFNKALPILEKRYKIQVELYKKALEEIWKHTIDENYLFFFDGGYTISF</sequence>
<dbReference type="InterPro" id="IPR014017">
    <property type="entry name" value="DNA_helicase_UvrD-like_C"/>
</dbReference>
<feature type="binding site" evidence="14">
    <location>
        <begin position="32"/>
        <end position="39"/>
    </location>
    <ligand>
        <name>ATP</name>
        <dbReference type="ChEBI" id="CHEBI:30616"/>
    </ligand>
</feature>
<dbReference type="GO" id="GO:0008408">
    <property type="term" value="F:3'-5' exonuclease activity"/>
    <property type="evidence" value="ECO:0007669"/>
    <property type="project" value="UniProtKB-UniRule"/>
</dbReference>
<dbReference type="GO" id="GO:0033202">
    <property type="term" value="C:DNA helicase complex"/>
    <property type="evidence" value="ECO:0007669"/>
    <property type="project" value="TreeGrafter"/>
</dbReference>
<dbReference type="FunFam" id="3.40.50.300:FF:001236">
    <property type="entry name" value="ATP-dependent helicase/nuclease subunit A"/>
    <property type="match status" value="1"/>
</dbReference>
<dbReference type="SUPFAM" id="SSF52540">
    <property type="entry name" value="P-loop containing nucleoside triphosphate hydrolases"/>
    <property type="match status" value="1"/>
</dbReference>
<evidence type="ECO:0000256" key="9">
    <source>
        <dbReference type="ARBA" id="ARBA00023204"/>
    </source>
</evidence>
<dbReference type="SUPFAM" id="SSF52980">
    <property type="entry name" value="Restriction endonuclease-like"/>
    <property type="match status" value="1"/>
</dbReference>
<keyword evidence="10 13" id="KW-0413">Isomerase</keyword>
<dbReference type="EMBL" id="LDYG01000020">
    <property type="protein sequence ID" value="KUP07741.1"/>
    <property type="molecule type" value="Genomic_DNA"/>
</dbReference>
<dbReference type="EC" id="3.1.-.-" evidence="13"/>
<evidence type="ECO:0000256" key="13">
    <source>
        <dbReference type="HAMAP-Rule" id="MF_01451"/>
    </source>
</evidence>
<evidence type="ECO:0000256" key="8">
    <source>
        <dbReference type="ARBA" id="ARBA00023125"/>
    </source>
</evidence>
<dbReference type="HAMAP" id="MF_01451">
    <property type="entry name" value="AddA"/>
    <property type="match status" value="1"/>
</dbReference>
<evidence type="ECO:0000256" key="14">
    <source>
        <dbReference type="PROSITE-ProRule" id="PRU00560"/>
    </source>
</evidence>
<dbReference type="GO" id="GO:0003690">
    <property type="term" value="F:double-stranded DNA binding"/>
    <property type="evidence" value="ECO:0007669"/>
    <property type="project" value="UniProtKB-UniRule"/>
</dbReference>
<dbReference type="Proteomes" id="UP000074108">
    <property type="component" value="Unassembled WGS sequence"/>
</dbReference>
<reference evidence="17 18" key="1">
    <citation type="journal article" date="2016" name="Front. Microbiol.">
        <title>Microevolution Analysis of Bacillus coahuilensis Unveils Differences in Phosphorus Acquisition Strategies and Their Regulation.</title>
        <authorList>
            <person name="Gomez-Lunar Z."/>
            <person name="Hernandez-Gonzalez I."/>
            <person name="Rodriguez-Torres M.D."/>
            <person name="Souza V."/>
            <person name="Olmedo-Alvarez G."/>
        </authorList>
    </citation>
    <scope>NUCLEOTIDE SEQUENCE [LARGE SCALE GENOMIC DNA]</scope>
    <source>
        <strain evidence="18">p1.1.43</strain>
    </source>
</reference>
<evidence type="ECO:0000256" key="4">
    <source>
        <dbReference type="ARBA" id="ARBA00022801"/>
    </source>
</evidence>
<dbReference type="GO" id="GO:0043138">
    <property type="term" value="F:3'-5' DNA helicase activity"/>
    <property type="evidence" value="ECO:0007669"/>
    <property type="project" value="UniProtKB-UniRule"/>
</dbReference>
<comment type="function">
    <text evidence="13">The heterodimer acts as both an ATP-dependent DNA helicase and an ATP-dependent, dual-direction single-stranded exonuclease. Recognizes the chi site generating a DNA molecule suitable for the initiation of homologous recombination. The AddA nuclease domain is required for chi fragment generation; this subunit has the helicase and 3' -&gt; 5' nuclease activities.</text>
</comment>
<dbReference type="AlphaFoldDB" id="A0A147KAL0"/>
<dbReference type="Pfam" id="PF00580">
    <property type="entry name" value="UvrD-helicase"/>
    <property type="match status" value="1"/>
</dbReference>
<dbReference type="Gene3D" id="3.90.320.10">
    <property type="match status" value="1"/>
</dbReference>
<keyword evidence="4 13" id="KW-0378">Hydrolase</keyword>
<keyword evidence="5 13" id="KW-0347">Helicase</keyword>
<dbReference type="RefSeq" id="WP_059350522.1">
    <property type="nucleotide sequence ID" value="NZ_LDYG01000020.1"/>
</dbReference>
<dbReference type="OrthoDB" id="9810135at2"/>
<dbReference type="InterPro" id="IPR011604">
    <property type="entry name" value="PDDEXK-like_dom_sf"/>
</dbReference>
<comment type="subunit">
    <text evidence="13">Heterodimer of AddA and AddB/RexB.</text>
</comment>
<dbReference type="PANTHER" id="PTHR11070:SF48">
    <property type="entry name" value="ATP-DEPENDENT HELICASE_NUCLEASE SUBUNIT A"/>
    <property type="match status" value="1"/>
</dbReference>
<keyword evidence="1 13" id="KW-0540">Nuclease</keyword>
<accession>A0A147KAL0</accession>
<dbReference type="Pfam" id="PF13361">
    <property type="entry name" value="UvrD_C"/>
    <property type="match status" value="1"/>
</dbReference>
<dbReference type="PROSITE" id="PS51217">
    <property type="entry name" value="UVRD_HELICASE_CTER"/>
    <property type="match status" value="1"/>
</dbReference>
<dbReference type="GO" id="GO:0005524">
    <property type="term" value="F:ATP binding"/>
    <property type="evidence" value="ECO:0007669"/>
    <property type="project" value="UniProtKB-UniRule"/>
</dbReference>
<organism evidence="17 18">
    <name type="scientific">Bacillus coahuilensis p1.1.43</name>
    <dbReference type="NCBI Taxonomy" id="1150625"/>
    <lineage>
        <taxon>Bacteria</taxon>
        <taxon>Bacillati</taxon>
        <taxon>Bacillota</taxon>
        <taxon>Bacilli</taxon>
        <taxon>Bacillales</taxon>
        <taxon>Bacillaceae</taxon>
        <taxon>Bacillus</taxon>
    </lineage>
</organism>
<dbReference type="InterPro" id="IPR027417">
    <property type="entry name" value="P-loop_NTPase"/>
</dbReference>